<evidence type="ECO:0000259" key="1">
    <source>
        <dbReference type="Pfam" id="PF03033"/>
    </source>
</evidence>
<reference evidence="2" key="2">
    <citation type="submission" date="2023-06" db="EMBL/GenBank/DDBJ databases">
        <authorList>
            <consortium name="Lawrence Berkeley National Laboratory"/>
            <person name="Haridas S."/>
            <person name="Hensen N."/>
            <person name="Bonometti L."/>
            <person name="Westerberg I."/>
            <person name="Brannstrom I.O."/>
            <person name="Guillou S."/>
            <person name="Cros-Aarteil S."/>
            <person name="Calhoun S."/>
            <person name="Kuo A."/>
            <person name="Mondo S."/>
            <person name="Pangilinan J."/>
            <person name="Riley R."/>
            <person name="LaButti K."/>
            <person name="Andreopoulos B."/>
            <person name="Lipzen A."/>
            <person name="Chen C."/>
            <person name="Yanf M."/>
            <person name="Daum C."/>
            <person name="Ng V."/>
            <person name="Clum A."/>
            <person name="Steindorff A."/>
            <person name="Ohm R."/>
            <person name="Martin F."/>
            <person name="Silar P."/>
            <person name="Natvig D."/>
            <person name="Lalanne C."/>
            <person name="Gautier V."/>
            <person name="Ament-velasquez S.L."/>
            <person name="Kruys A."/>
            <person name="Hutchinson M.I."/>
            <person name="Powell A.J."/>
            <person name="Barry K."/>
            <person name="Miller A.N."/>
            <person name="Grigoriev I.V."/>
            <person name="Debuchy R."/>
            <person name="Gladieux P."/>
            <person name="Thoren M.H."/>
            <person name="Johannesson H."/>
        </authorList>
    </citation>
    <scope>NUCLEOTIDE SEQUENCE</scope>
    <source>
        <strain evidence="2">CBS 232.78</strain>
    </source>
</reference>
<comment type="caution">
    <text evidence="2">The sequence shown here is derived from an EMBL/GenBank/DDBJ whole genome shotgun (WGS) entry which is preliminary data.</text>
</comment>
<name>A0AAE0P7I6_9PEZI</name>
<dbReference type="InterPro" id="IPR004276">
    <property type="entry name" value="GlycoTrans_28_N"/>
</dbReference>
<dbReference type="AlphaFoldDB" id="A0AAE0P7I6"/>
<dbReference type="GO" id="GO:0016758">
    <property type="term" value="F:hexosyltransferase activity"/>
    <property type="evidence" value="ECO:0007669"/>
    <property type="project" value="InterPro"/>
</dbReference>
<organism evidence="2 3">
    <name type="scientific">Podospora didyma</name>
    <dbReference type="NCBI Taxonomy" id="330526"/>
    <lineage>
        <taxon>Eukaryota</taxon>
        <taxon>Fungi</taxon>
        <taxon>Dikarya</taxon>
        <taxon>Ascomycota</taxon>
        <taxon>Pezizomycotina</taxon>
        <taxon>Sordariomycetes</taxon>
        <taxon>Sordariomycetidae</taxon>
        <taxon>Sordariales</taxon>
        <taxon>Podosporaceae</taxon>
        <taxon>Podospora</taxon>
    </lineage>
</organism>
<sequence length="264" mass="29234">MEIRRAQELPGRIASELQLGQDAVVVPDQRMVANGQDHNSTSRTHEKARNVRLNIAMLIVGSTEDAGLFTSVAVWLRDKFGHRVRVATHPEFQSMVEACGLDFLNLGGKSCDGPGGKSFQSRGSFEAWKLALPGILQASWSACVGPRRDGRAFVADAVIANFPSFAHIHCAERLGVPLHILSVRPWTPTRLLAHPLAHIDTCEVGRGLANLLSYALVELMLWREIHDPINNFRREHLNLGPIDLLHGPGLLQRLTTPTTYFKYV</sequence>
<feature type="domain" description="Glycosyltransferase family 28 N-terminal" evidence="1">
    <location>
        <begin position="55"/>
        <end position="191"/>
    </location>
</feature>
<dbReference type="GO" id="GO:0005975">
    <property type="term" value="P:carbohydrate metabolic process"/>
    <property type="evidence" value="ECO:0007669"/>
    <property type="project" value="InterPro"/>
</dbReference>
<dbReference type="Gene3D" id="3.40.50.2000">
    <property type="entry name" value="Glycogen Phosphorylase B"/>
    <property type="match status" value="1"/>
</dbReference>
<proteinExistence type="predicted"/>
<reference evidence="2" key="1">
    <citation type="journal article" date="2023" name="Mol. Phylogenet. Evol.">
        <title>Genome-scale phylogeny and comparative genomics of the fungal order Sordariales.</title>
        <authorList>
            <person name="Hensen N."/>
            <person name="Bonometti L."/>
            <person name="Westerberg I."/>
            <person name="Brannstrom I.O."/>
            <person name="Guillou S."/>
            <person name="Cros-Aarteil S."/>
            <person name="Calhoun S."/>
            <person name="Haridas S."/>
            <person name="Kuo A."/>
            <person name="Mondo S."/>
            <person name="Pangilinan J."/>
            <person name="Riley R."/>
            <person name="LaButti K."/>
            <person name="Andreopoulos B."/>
            <person name="Lipzen A."/>
            <person name="Chen C."/>
            <person name="Yan M."/>
            <person name="Daum C."/>
            <person name="Ng V."/>
            <person name="Clum A."/>
            <person name="Steindorff A."/>
            <person name="Ohm R.A."/>
            <person name="Martin F."/>
            <person name="Silar P."/>
            <person name="Natvig D.O."/>
            <person name="Lalanne C."/>
            <person name="Gautier V."/>
            <person name="Ament-Velasquez S.L."/>
            <person name="Kruys A."/>
            <person name="Hutchinson M.I."/>
            <person name="Powell A.J."/>
            <person name="Barry K."/>
            <person name="Miller A.N."/>
            <person name="Grigoriev I.V."/>
            <person name="Debuchy R."/>
            <person name="Gladieux P."/>
            <person name="Hiltunen Thoren M."/>
            <person name="Johannesson H."/>
        </authorList>
    </citation>
    <scope>NUCLEOTIDE SEQUENCE</scope>
    <source>
        <strain evidence="2">CBS 232.78</strain>
    </source>
</reference>
<gene>
    <name evidence="2" type="ORF">B0H63DRAFT_56740</name>
</gene>
<dbReference type="Proteomes" id="UP001285441">
    <property type="component" value="Unassembled WGS sequence"/>
</dbReference>
<dbReference type="PANTHER" id="PTHR48050:SF13">
    <property type="entry name" value="STEROL 3-BETA-GLUCOSYLTRANSFERASE UGT80A2"/>
    <property type="match status" value="1"/>
</dbReference>
<evidence type="ECO:0000313" key="2">
    <source>
        <dbReference type="EMBL" id="KAK3394745.1"/>
    </source>
</evidence>
<protein>
    <recommendedName>
        <fullName evidence="1">Glycosyltransferase family 28 N-terminal domain-containing protein</fullName>
    </recommendedName>
</protein>
<evidence type="ECO:0000313" key="3">
    <source>
        <dbReference type="Proteomes" id="UP001285441"/>
    </source>
</evidence>
<keyword evidence="3" id="KW-1185">Reference proteome</keyword>
<dbReference type="SUPFAM" id="SSF53756">
    <property type="entry name" value="UDP-Glycosyltransferase/glycogen phosphorylase"/>
    <property type="match status" value="1"/>
</dbReference>
<dbReference type="InterPro" id="IPR050426">
    <property type="entry name" value="Glycosyltransferase_28"/>
</dbReference>
<dbReference type="PANTHER" id="PTHR48050">
    <property type="entry name" value="STEROL 3-BETA-GLUCOSYLTRANSFERASE"/>
    <property type="match status" value="1"/>
</dbReference>
<dbReference type="Pfam" id="PF03033">
    <property type="entry name" value="Glyco_transf_28"/>
    <property type="match status" value="1"/>
</dbReference>
<dbReference type="EMBL" id="JAULSW010000001">
    <property type="protein sequence ID" value="KAK3394745.1"/>
    <property type="molecule type" value="Genomic_DNA"/>
</dbReference>
<accession>A0AAE0P7I6</accession>